<dbReference type="EMBL" id="AEYP01038048">
    <property type="status" value="NOT_ANNOTATED_CDS"/>
    <property type="molecule type" value="Genomic_DNA"/>
</dbReference>
<dbReference type="AlphaFoldDB" id="M3YLX1"/>
<evidence type="ECO:0000256" key="1">
    <source>
        <dbReference type="SAM" id="MobiDB-lite"/>
    </source>
</evidence>
<dbReference type="HOGENOM" id="CLU_1986662_0_0_1"/>
<proteinExistence type="predicted"/>
<evidence type="ECO:0000313" key="2">
    <source>
        <dbReference type="Ensembl" id="ENSMPUP00000012328.1"/>
    </source>
</evidence>
<dbReference type="EMBL" id="AEYP01038052">
    <property type="status" value="NOT_ANNOTATED_CDS"/>
    <property type="molecule type" value="Genomic_DNA"/>
</dbReference>
<dbReference type="EMBL" id="AEYP01038049">
    <property type="status" value="NOT_ANNOTATED_CDS"/>
    <property type="molecule type" value="Genomic_DNA"/>
</dbReference>
<feature type="compositionally biased region" description="Pro residues" evidence="1">
    <location>
        <begin position="14"/>
        <end position="41"/>
    </location>
</feature>
<reference evidence="2" key="1">
    <citation type="submission" date="2024-06" db="UniProtKB">
        <authorList>
            <consortium name="Ensembl"/>
        </authorList>
    </citation>
    <scope>IDENTIFICATION</scope>
</reference>
<feature type="region of interest" description="Disordered" evidence="1">
    <location>
        <begin position="1"/>
        <end position="49"/>
    </location>
</feature>
<name>M3YLX1_MUSPF</name>
<dbReference type="EMBL" id="AEYP01038051">
    <property type="status" value="NOT_ANNOTATED_CDS"/>
    <property type="molecule type" value="Genomic_DNA"/>
</dbReference>
<dbReference type="Ensembl" id="ENSMPUT00000012529.1">
    <property type="protein sequence ID" value="ENSMPUP00000012328.1"/>
    <property type="gene ID" value="ENSMPUG00000012422.1"/>
</dbReference>
<accession>M3YLX1</accession>
<dbReference type="InParanoid" id="M3YLX1"/>
<protein>
    <submittedName>
        <fullName evidence="2">Uncharacterized protein</fullName>
    </submittedName>
</protein>
<sequence length="126" mass="13780">RFSGLSVRGSAPRFPTPPGHAPPLLTPPRPRPLRFPPPFPSAPGSRLQAPTRFVGGGSAQARLAACRARSSGAERAGVIIQGPTRDHKKTWGRVSFCLLFNNSYFPHVNLCIQEIKFATQEYFVDI</sequence>
<organism evidence="2">
    <name type="scientific">Mustela putorius furo</name>
    <name type="common">European domestic ferret</name>
    <name type="synonym">Mustela furo</name>
    <dbReference type="NCBI Taxonomy" id="9669"/>
    <lineage>
        <taxon>Eukaryota</taxon>
        <taxon>Metazoa</taxon>
        <taxon>Chordata</taxon>
        <taxon>Craniata</taxon>
        <taxon>Vertebrata</taxon>
        <taxon>Euteleostomi</taxon>
        <taxon>Mammalia</taxon>
        <taxon>Eutheria</taxon>
        <taxon>Laurasiatheria</taxon>
        <taxon>Carnivora</taxon>
        <taxon>Caniformia</taxon>
        <taxon>Musteloidea</taxon>
        <taxon>Mustelidae</taxon>
        <taxon>Mustelinae</taxon>
        <taxon>Mustela</taxon>
    </lineage>
</organism>
<dbReference type="EMBL" id="AEYP01038050">
    <property type="status" value="NOT_ANNOTATED_CDS"/>
    <property type="molecule type" value="Genomic_DNA"/>
</dbReference>